<dbReference type="InterPro" id="IPR036770">
    <property type="entry name" value="Ankyrin_rpt-contain_sf"/>
</dbReference>
<evidence type="ECO:0000313" key="7">
    <source>
        <dbReference type="Proteomes" id="UP000011083"/>
    </source>
</evidence>
<name>L8HD39_ACACF</name>
<feature type="domain" description="F-box" evidence="5">
    <location>
        <begin position="31"/>
        <end position="77"/>
    </location>
</feature>
<evidence type="ECO:0000256" key="3">
    <source>
        <dbReference type="PROSITE-ProRule" id="PRU00023"/>
    </source>
</evidence>
<dbReference type="STRING" id="1257118.L8HD39"/>
<dbReference type="SUPFAM" id="SSF81383">
    <property type="entry name" value="F-box domain"/>
    <property type="match status" value="1"/>
</dbReference>
<dbReference type="Gene3D" id="1.25.40.20">
    <property type="entry name" value="Ankyrin repeat-containing domain"/>
    <property type="match status" value="3"/>
</dbReference>
<evidence type="ECO:0000259" key="5">
    <source>
        <dbReference type="PROSITE" id="PS50181"/>
    </source>
</evidence>
<feature type="region of interest" description="Disordered" evidence="4">
    <location>
        <begin position="627"/>
        <end position="646"/>
    </location>
</feature>
<dbReference type="RefSeq" id="XP_004367749.1">
    <property type="nucleotide sequence ID" value="XM_004367692.1"/>
</dbReference>
<keyword evidence="7" id="KW-1185">Reference proteome</keyword>
<dbReference type="PROSITE" id="PS50181">
    <property type="entry name" value="FBOX"/>
    <property type="match status" value="1"/>
</dbReference>
<dbReference type="Gene3D" id="1.20.1280.50">
    <property type="match status" value="1"/>
</dbReference>
<keyword evidence="2 3" id="KW-0040">ANK repeat</keyword>
<dbReference type="Pfam" id="PF12796">
    <property type="entry name" value="Ank_2"/>
    <property type="match status" value="2"/>
</dbReference>
<dbReference type="SMART" id="SM00248">
    <property type="entry name" value="ANK"/>
    <property type="match status" value="7"/>
</dbReference>
<organism evidence="6 7">
    <name type="scientific">Acanthamoeba castellanii (strain ATCC 30010 / Neff)</name>
    <dbReference type="NCBI Taxonomy" id="1257118"/>
    <lineage>
        <taxon>Eukaryota</taxon>
        <taxon>Amoebozoa</taxon>
        <taxon>Discosea</taxon>
        <taxon>Longamoebia</taxon>
        <taxon>Centramoebida</taxon>
        <taxon>Acanthamoebidae</taxon>
        <taxon>Acanthamoeba</taxon>
    </lineage>
</organism>
<proteinExistence type="predicted"/>
<dbReference type="SUPFAM" id="SSF48403">
    <property type="entry name" value="Ankyrin repeat"/>
    <property type="match status" value="1"/>
</dbReference>
<protein>
    <submittedName>
        <fullName evidence="6">Fbox domain containing protein</fullName>
    </submittedName>
</protein>
<dbReference type="InterPro" id="IPR051165">
    <property type="entry name" value="Multifunctional_ANK_Repeat"/>
</dbReference>
<feature type="repeat" description="ANK" evidence="3">
    <location>
        <begin position="342"/>
        <end position="376"/>
    </location>
</feature>
<dbReference type="Proteomes" id="UP000011083">
    <property type="component" value="Unassembled WGS sequence"/>
</dbReference>
<dbReference type="PROSITE" id="PS50088">
    <property type="entry name" value="ANK_REPEAT"/>
    <property type="match status" value="1"/>
</dbReference>
<reference evidence="6 7" key="1">
    <citation type="journal article" date="2013" name="Genome Biol.">
        <title>Genome of Acanthamoeba castellanii highlights extensive lateral gene transfer and early evolution of tyrosine kinase signaling.</title>
        <authorList>
            <person name="Clarke M."/>
            <person name="Lohan A.J."/>
            <person name="Liu B."/>
            <person name="Lagkouvardos I."/>
            <person name="Roy S."/>
            <person name="Zafar N."/>
            <person name="Bertelli C."/>
            <person name="Schilde C."/>
            <person name="Kianianmomeni A."/>
            <person name="Burglin T.R."/>
            <person name="Frech C."/>
            <person name="Turcotte B."/>
            <person name="Kopec K.O."/>
            <person name="Synnott J.M."/>
            <person name="Choo C."/>
            <person name="Paponov I."/>
            <person name="Finkler A."/>
            <person name="Soon Heng Tan C."/>
            <person name="Hutchins A.P."/>
            <person name="Weinmeier T."/>
            <person name="Rattei T."/>
            <person name="Chu J.S."/>
            <person name="Gimenez G."/>
            <person name="Irimia M."/>
            <person name="Rigden D.J."/>
            <person name="Fitzpatrick D.A."/>
            <person name="Lorenzo-Morales J."/>
            <person name="Bateman A."/>
            <person name="Chiu C.H."/>
            <person name="Tang P."/>
            <person name="Hegemann P."/>
            <person name="Fromm H."/>
            <person name="Raoult D."/>
            <person name="Greub G."/>
            <person name="Miranda-Saavedra D."/>
            <person name="Chen N."/>
            <person name="Nash P."/>
            <person name="Ginger M.L."/>
            <person name="Horn M."/>
            <person name="Schaap P."/>
            <person name="Caler L."/>
            <person name="Loftus B."/>
        </authorList>
    </citation>
    <scope>NUCLEOTIDE SEQUENCE [LARGE SCALE GENOMIC DNA]</scope>
    <source>
        <strain evidence="6 7">Neff</strain>
    </source>
</reference>
<dbReference type="PANTHER" id="PTHR24123:SF33">
    <property type="entry name" value="PROTEIN HOS4"/>
    <property type="match status" value="1"/>
</dbReference>
<dbReference type="InterPro" id="IPR002110">
    <property type="entry name" value="Ankyrin_rpt"/>
</dbReference>
<dbReference type="InterPro" id="IPR001810">
    <property type="entry name" value="F-box_dom"/>
</dbReference>
<feature type="compositionally biased region" description="Acidic residues" evidence="4">
    <location>
        <begin position="632"/>
        <end position="646"/>
    </location>
</feature>
<evidence type="ECO:0000256" key="4">
    <source>
        <dbReference type="SAM" id="MobiDB-lite"/>
    </source>
</evidence>
<dbReference type="CDD" id="cd09917">
    <property type="entry name" value="F-box_SF"/>
    <property type="match status" value="1"/>
</dbReference>
<evidence type="ECO:0000256" key="2">
    <source>
        <dbReference type="ARBA" id="ARBA00023043"/>
    </source>
</evidence>
<keyword evidence="1" id="KW-0677">Repeat</keyword>
<evidence type="ECO:0000256" key="1">
    <source>
        <dbReference type="ARBA" id="ARBA00022737"/>
    </source>
</evidence>
<accession>L8HD39</accession>
<dbReference type="VEuPathDB" id="AmoebaDB:ACA1_080650"/>
<dbReference type="EMBL" id="KB007874">
    <property type="protein sequence ID" value="ELR22668.1"/>
    <property type="molecule type" value="Genomic_DNA"/>
</dbReference>
<dbReference type="KEGG" id="acan:ACA1_080650"/>
<dbReference type="PROSITE" id="PS50297">
    <property type="entry name" value="ANK_REP_REGION"/>
    <property type="match status" value="1"/>
</dbReference>
<dbReference type="InterPro" id="IPR036047">
    <property type="entry name" value="F-box-like_dom_sf"/>
</dbReference>
<sequence length="646" mass="70757">MDVLWRDEYEDEEEEPVADAAHDTYEDEGGEAVHEVLPLEVMQHIVSMLDPTSLARAESVCRAWHSACASPFVWETVFRRHFSSRPAASVGWRERCVKAAIALRRLYSQSCTSHEQRLRDIINCGHDLVLRDLLATEGARVSLDLLNGCQPVSVDQYGNSRHTNDGRGRPVFLAANVGSAPVLDILALAGADVNVIHNAATPVGVAAAKGFLDAVEVLLRHGAGGDDFTRIIREQQSTTYTRKGVLPLFYQAATGGHTKIMEILLAKAGGPERAREMVRAADVFAAENGSVAMVELLLRQGAATLHRRESTVRLLVERGAQLIQATTRGQKCGVDINLAGAGGRTPLHSALRSVTTSLSFIRYLLSRGADAKAIDDSGFGALHHALARVPPEETLEICRCLIEAGADVHQKNPILPGFSDVDMVTDVLDLLAEHGVNVRDPEAAAKNANCKLLEVLLDRGMDPNADGGHPNVLLPLHATLTYGHWNWADKVPKAIKLLLQRGADLNRHSGPRQGPALFFVQQFRPQDFDLLMAHGADINARNAYGETLLQVIVSHEPSFHGQLSTAKEWVTTLIASVLADEWFSRQREQQNTEGADPKQCRVIFEPRTPRVHRVEWAAFLRSVGIATTPSFDEPDQDQENETESDA</sequence>
<dbReference type="SMART" id="SM00256">
    <property type="entry name" value="FBOX"/>
    <property type="match status" value="1"/>
</dbReference>
<dbReference type="OrthoDB" id="16045at2759"/>
<dbReference type="PANTHER" id="PTHR24123">
    <property type="entry name" value="ANKYRIN REPEAT-CONTAINING"/>
    <property type="match status" value="1"/>
</dbReference>
<dbReference type="GeneID" id="14923612"/>
<evidence type="ECO:0000313" key="6">
    <source>
        <dbReference type="EMBL" id="ELR22668.1"/>
    </source>
</evidence>
<dbReference type="Pfam" id="PF12937">
    <property type="entry name" value="F-box-like"/>
    <property type="match status" value="1"/>
</dbReference>
<dbReference type="AlphaFoldDB" id="L8HD39"/>
<gene>
    <name evidence="6" type="ORF">ACA1_080650</name>
</gene>